<gene>
    <name evidence="3" type="ORF">E3983_01985</name>
    <name evidence="2" type="ORF">Lisr_0869</name>
</gene>
<evidence type="ECO:0000313" key="2">
    <source>
        <dbReference type="EMBL" id="KTD28727.1"/>
    </source>
</evidence>
<evidence type="ECO:0000256" key="1">
    <source>
        <dbReference type="SAM" id="MobiDB-lite"/>
    </source>
</evidence>
<name>A0A0W0W8R5_9GAMM</name>
<feature type="region of interest" description="Disordered" evidence="1">
    <location>
        <begin position="1"/>
        <end position="47"/>
    </location>
</feature>
<dbReference type="RefSeq" id="WP_058501240.1">
    <property type="nucleotide sequence ID" value="NZ_CAAAJA010000008.1"/>
</dbReference>
<accession>A0A0W0W8R5</accession>
<dbReference type="STRING" id="454.Lisr_0869"/>
<evidence type="ECO:0000313" key="3">
    <source>
        <dbReference type="EMBL" id="QBR83233.1"/>
    </source>
</evidence>
<protein>
    <submittedName>
        <fullName evidence="2">Uncharacterized protein</fullName>
    </submittedName>
</protein>
<dbReference type="AlphaFoldDB" id="A0A0W0W8R5"/>
<keyword evidence="4" id="KW-1185">Reference proteome</keyword>
<feature type="compositionally biased region" description="Low complexity" evidence="1">
    <location>
        <begin position="7"/>
        <end position="22"/>
    </location>
</feature>
<dbReference type="Proteomes" id="UP000295517">
    <property type="component" value="Chromosome"/>
</dbReference>
<evidence type="ECO:0000313" key="4">
    <source>
        <dbReference type="Proteomes" id="UP000054761"/>
    </source>
</evidence>
<dbReference type="PATRIC" id="fig|454.4.peg.934"/>
<reference evidence="3 5" key="2">
    <citation type="submission" date="2019-03" db="EMBL/GenBank/DDBJ databases">
        <title>Diverse conjugative elements silence natural transformation in Legionella species.</title>
        <authorList>
            <person name="Durieux I."/>
            <person name="Ginevra C."/>
            <person name="Attaiech L."/>
            <person name="Picq K."/>
            <person name="Juan P.A."/>
            <person name="Jarraud S."/>
            <person name="Charpentier X."/>
        </authorList>
    </citation>
    <scope>NUCLEOTIDE SEQUENCE [LARGE SCALE GENOMIC DNA]</scope>
    <source>
        <strain evidence="3 5">HL-0427-4011</strain>
    </source>
</reference>
<dbReference type="Proteomes" id="UP000054761">
    <property type="component" value="Unassembled WGS sequence"/>
</dbReference>
<reference evidence="2 4" key="1">
    <citation type="submission" date="2015-11" db="EMBL/GenBank/DDBJ databases">
        <title>Genomic analysis of 38 Legionella species identifies large and diverse effector repertoires.</title>
        <authorList>
            <person name="Burstein D."/>
            <person name="Amaro F."/>
            <person name="Zusman T."/>
            <person name="Lifshitz Z."/>
            <person name="Cohen O."/>
            <person name="Gilbert J.A."/>
            <person name="Pupko T."/>
            <person name="Shuman H.A."/>
            <person name="Segal G."/>
        </authorList>
    </citation>
    <scope>NUCLEOTIDE SEQUENCE [LARGE SCALE GENOMIC DNA]</scope>
    <source>
        <strain evidence="2 4">Bercovier 4</strain>
    </source>
</reference>
<evidence type="ECO:0000313" key="5">
    <source>
        <dbReference type="Proteomes" id="UP000295517"/>
    </source>
</evidence>
<proteinExistence type="predicted"/>
<sequence>MSSTNQMLSAMSALSRSDSSRSLSEKGKNTEAVNEEAPQLKHQPPEMKNVLENCLTMEGKEFTPMD</sequence>
<dbReference type="EMBL" id="CP038254">
    <property type="protein sequence ID" value="QBR83233.1"/>
    <property type="molecule type" value="Genomic_DNA"/>
</dbReference>
<organism evidence="2 4">
    <name type="scientific">Legionella israelensis</name>
    <dbReference type="NCBI Taxonomy" id="454"/>
    <lineage>
        <taxon>Bacteria</taxon>
        <taxon>Pseudomonadati</taxon>
        <taxon>Pseudomonadota</taxon>
        <taxon>Gammaproteobacteria</taxon>
        <taxon>Legionellales</taxon>
        <taxon>Legionellaceae</taxon>
        <taxon>Legionella</taxon>
    </lineage>
</organism>
<dbReference type="EMBL" id="LNYH01000042">
    <property type="protein sequence ID" value="KTD28727.1"/>
    <property type="molecule type" value="Genomic_DNA"/>
</dbReference>